<dbReference type="InterPro" id="IPR000620">
    <property type="entry name" value="EamA_dom"/>
</dbReference>
<comment type="similarity">
    <text evidence="2">Belongs to the EamA transporter family.</text>
</comment>
<dbReference type="InterPro" id="IPR050638">
    <property type="entry name" value="AA-Vitamin_Transporters"/>
</dbReference>
<evidence type="ECO:0000256" key="4">
    <source>
        <dbReference type="ARBA" id="ARBA00022989"/>
    </source>
</evidence>
<name>A0A846QUK8_9BACT</name>
<proteinExistence type="inferred from homology"/>
<dbReference type="Proteomes" id="UP000580856">
    <property type="component" value="Unassembled WGS sequence"/>
</dbReference>
<gene>
    <name evidence="8" type="ORF">GGQ74_002497</name>
</gene>
<evidence type="ECO:0000313" key="9">
    <source>
        <dbReference type="Proteomes" id="UP000580856"/>
    </source>
</evidence>
<evidence type="ECO:0000256" key="6">
    <source>
        <dbReference type="SAM" id="Phobius"/>
    </source>
</evidence>
<evidence type="ECO:0000256" key="3">
    <source>
        <dbReference type="ARBA" id="ARBA00022692"/>
    </source>
</evidence>
<feature type="transmembrane region" description="Helical" evidence="6">
    <location>
        <begin position="210"/>
        <end position="232"/>
    </location>
</feature>
<feature type="transmembrane region" description="Helical" evidence="6">
    <location>
        <begin position="122"/>
        <end position="139"/>
    </location>
</feature>
<evidence type="ECO:0000259" key="7">
    <source>
        <dbReference type="Pfam" id="PF00892"/>
    </source>
</evidence>
<feature type="transmembrane region" description="Helical" evidence="6">
    <location>
        <begin position="38"/>
        <end position="59"/>
    </location>
</feature>
<evidence type="ECO:0000313" key="8">
    <source>
        <dbReference type="EMBL" id="NJB68824.1"/>
    </source>
</evidence>
<feature type="transmembrane region" description="Helical" evidence="6">
    <location>
        <begin position="66"/>
        <end position="87"/>
    </location>
</feature>
<organism evidence="8 9">
    <name type="scientific">Desulfobaculum xiamenense</name>
    <dbReference type="NCBI Taxonomy" id="995050"/>
    <lineage>
        <taxon>Bacteria</taxon>
        <taxon>Pseudomonadati</taxon>
        <taxon>Thermodesulfobacteriota</taxon>
        <taxon>Desulfovibrionia</taxon>
        <taxon>Desulfovibrionales</taxon>
        <taxon>Desulfovibrionaceae</taxon>
        <taxon>Desulfobaculum</taxon>
    </lineage>
</organism>
<feature type="transmembrane region" description="Helical" evidence="6">
    <location>
        <begin position="151"/>
        <end position="172"/>
    </location>
</feature>
<keyword evidence="9" id="KW-1185">Reference proteome</keyword>
<keyword evidence="4 6" id="KW-1133">Transmembrane helix</keyword>
<dbReference type="RefSeq" id="WP_167941862.1">
    <property type="nucleotide sequence ID" value="NZ_JAATJA010000002.1"/>
</dbReference>
<feature type="transmembrane region" description="Helical" evidence="6">
    <location>
        <begin position="179"/>
        <end position="198"/>
    </location>
</feature>
<feature type="domain" description="EamA" evidence="7">
    <location>
        <begin position="3"/>
        <end position="138"/>
    </location>
</feature>
<dbReference type="Pfam" id="PF00892">
    <property type="entry name" value="EamA"/>
    <property type="match status" value="2"/>
</dbReference>
<feature type="transmembrane region" description="Helical" evidence="6">
    <location>
        <begin position="93"/>
        <end position="115"/>
    </location>
</feature>
<dbReference type="EMBL" id="JAATJA010000002">
    <property type="protein sequence ID" value="NJB68824.1"/>
    <property type="molecule type" value="Genomic_DNA"/>
</dbReference>
<keyword evidence="5 6" id="KW-0472">Membrane</keyword>
<dbReference type="InterPro" id="IPR037185">
    <property type="entry name" value="EmrE-like"/>
</dbReference>
<reference evidence="8 9" key="1">
    <citation type="submission" date="2020-03" db="EMBL/GenBank/DDBJ databases">
        <title>Genomic Encyclopedia of Type Strains, Phase IV (KMG-IV): sequencing the most valuable type-strain genomes for metagenomic binning, comparative biology and taxonomic classification.</title>
        <authorList>
            <person name="Goeker M."/>
        </authorList>
    </citation>
    <scope>NUCLEOTIDE SEQUENCE [LARGE SCALE GENOMIC DNA]</scope>
    <source>
        <strain evidence="8 9">DSM 24233</strain>
    </source>
</reference>
<evidence type="ECO:0000256" key="1">
    <source>
        <dbReference type="ARBA" id="ARBA00004141"/>
    </source>
</evidence>
<evidence type="ECO:0000256" key="5">
    <source>
        <dbReference type="ARBA" id="ARBA00023136"/>
    </source>
</evidence>
<feature type="transmembrane region" description="Helical" evidence="6">
    <location>
        <begin position="264"/>
        <end position="283"/>
    </location>
</feature>
<dbReference type="GO" id="GO:0016020">
    <property type="term" value="C:membrane"/>
    <property type="evidence" value="ECO:0007669"/>
    <property type="project" value="UniProtKB-SubCell"/>
</dbReference>
<evidence type="ECO:0000256" key="2">
    <source>
        <dbReference type="ARBA" id="ARBA00007362"/>
    </source>
</evidence>
<feature type="domain" description="EamA" evidence="7">
    <location>
        <begin position="149"/>
        <end position="280"/>
    </location>
</feature>
<dbReference type="PANTHER" id="PTHR32322">
    <property type="entry name" value="INNER MEMBRANE TRANSPORTER"/>
    <property type="match status" value="1"/>
</dbReference>
<accession>A0A846QUK8</accession>
<sequence>MARGIIYAIISACAFGLLPVFGKIGYAHGMDTFEILQYRFVFGFLMLAGYFAVTNPSLFRISRKSLIKAAALGFIAYPMQSTGYIGAVKYIPASTTALIIYGYPALVTILSALIFKERITRSLTTSLVLIFAGCALVFFDAFQHEADIRGIAYAISCMLGITVNMLLAQVLLKGENPLAVTLYVLFFAGAFFSCIAGVPTHFFELDRTGVILALSLGLVPTVFAIVFMYLAIDTVGGTYTSIFSCVEPITTVFCAWLLLGEPLVAWQIFGAALILTGIVWPNLKFIRMALAEAHPA</sequence>
<comment type="subcellular location">
    <subcellularLocation>
        <location evidence="1">Membrane</location>
        <topology evidence="1">Multi-pass membrane protein</topology>
    </subcellularLocation>
</comment>
<keyword evidence="3 6" id="KW-0812">Transmembrane</keyword>
<dbReference type="Gene3D" id="1.10.3730.20">
    <property type="match status" value="2"/>
</dbReference>
<comment type="caution">
    <text evidence="8">The sequence shown here is derived from an EMBL/GenBank/DDBJ whole genome shotgun (WGS) entry which is preliminary data.</text>
</comment>
<protein>
    <submittedName>
        <fullName evidence="8">Drug/metabolite transporter (DMT)-like permease</fullName>
    </submittedName>
</protein>
<dbReference type="AlphaFoldDB" id="A0A846QUK8"/>
<dbReference type="PANTHER" id="PTHR32322:SF2">
    <property type="entry name" value="EAMA DOMAIN-CONTAINING PROTEIN"/>
    <property type="match status" value="1"/>
</dbReference>
<dbReference type="SUPFAM" id="SSF103481">
    <property type="entry name" value="Multidrug resistance efflux transporter EmrE"/>
    <property type="match status" value="2"/>
</dbReference>
<feature type="transmembrane region" description="Helical" evidence="6">
    <location>
        <begin position="239"/>
        <end position="258"/>
    </location>
</feature>